<keyword evidence="2 7" id="KW-0808">Transferase</keyword>
<dbReference type="InterPro" id="IPR018485">
    <property type="entry name" value="FGGY_C"/>
</dbReference>
<feature type="domain" description="Carbohydrate kinase FGGY C-terminal" evidence="6">
    <location>
        <begin position="2"/>
        <end position="74"/>
    </location>
</feature>
<keyword evidence="4 7" id="KW-0418">Kinase</keyword>
<dbReference type="PANTHER" id="PTHR10196">
    <property type="entry name" value="SUGAR KINASE"/>
    <property type="match status" value="1"/>
</dbReference>
<proteinExistence type="inferred from homology"/>
<keyword evidence="3" id="KW-0547">Nucleotide-binding</keyword>
<evidence type="ECO:0000256" key="5">
    <source>
        <dbReference type="ARBA" id="ARBA00022840"/>
    </source>
</evidence>
<comment type="similarity">
    <text evidence="1">Belongs to the FGGY kinase family.</text>
</comment>
<evidence type="ECO:0000313" key="7">
    <source>
        <dbReference type="EMBL" id="MPN53429.1"/>
    </source>
</evidence>
<dbReference type="AlphaFoldDB" id="A0A645ISR5"/>
<dbReference type="GO" id="GO:0005524">
    <property type="term" value="F:ATP binding"/>
    <property type="evidence" value="ECO:0007669"/>
    <property type="project" value="UniProtKB-KW"/>
</dbReference>
<gene>
    <name evidence="7" type="primary">glpK_39</name>
    <name evidence="7" type="ORF">SDC9_201093</name>
</gene>
<evidence type="ECO:0000259" key="6">
    <source>
        <dbReference type="Pfam" id="PF02782"/>
    </source>
</evidence>
<dbReference type="EC" id="2.7.1.30" evidence="7"/>
<dbReference type="GO" id="GO:0004370">
    <property type="term" value="F:glycerol kinase activity"/>
    <property type="evidence" value="ECO:0007669"/>
    <property type="project" value="UniProtKB-EC"/>
</dbReference>
<evidence type="ECO:0000256" key="2">
    <source>
        <dbReference type="ARBA" id="ARBA00022679"/>
    </source>
</evidence>
<sequence>MKAGCECAAYQINDVIEAMRKDTGLNIPQMCVDGGPTRDQYLMQFQSDITEIDIKIPDAEELSVIGAAYLAGISSGLYDESRIYEAISYHIYRPRMNGNIRAEKVSGWNQAINMLLGSKEE</sequence>
<organism evidence="7">
    <name type="scientific">bioreactor metagenome</name>
    <dbReference type="NCBI Taxonomy" id="1076179"/>
    <lineage>
        <taxon>unclassified sequences</taxon>
        <taxon>metagenomes</taxon>
        <taxon>ecological metagenomes</taxon>
    </lineage>
</organism>
<protein>
    <submittedName>
        <fullName evidence="7">Glycerol kinase</fullName>
        <ecNumber evidence="7">2.7.1.30</ecNumber>
    </submittedName>
</protein>
<dbReference type="EMBL" id="VSSQ01120544">
    <property type="protein sequence ID" value="MPN53429.1"/>
    <property type="molecule type" value="Genomic_DNA"/>
</dbReference>
<keyword evidence="5" id="KW-0067">ATP-binding</keyword>
<name>A0A645ISR5_9ZZZZ</name>
<accession>A0A645ISR5</accession>
<evidence type="ECO:0000256" key="1">
    <source>
        <dbReference type="ARBA" id="ARBA00009156"/>
    </source>
</evidence>
<dbReference type="GO" id="GO:0005829">
    <property type="term" value="C:cytosol"/>
    <property type="evidence" value="ECO:0007669"/>
    <property type="project" value="TreeGrafter"/>
</dbReference>
<dbReference type="SUPFAM" id="SSF53067">
    <property type="entry name" value="Actin-like ATPase domain"/>
    <property type="match status" value="1"/>
</dbReference>
<comment type="caution">
    <text evidence="7">The sequence shown here is derived from an EMBL/GenBank/DDBJ whole genome shotgun (WGS) entry which is preliminary data.</text>
</comment>
<evidence type="ECO:0000256" key="4">
    <source>
        <dbReference type="ARBA" id="ARBA00022777"/>
    </source>
</evidence>
<evidence type="ECO:0000256" key="3">
    <source>
        <dbReference type="ARBA" id="ARBA00022741"/>
    </source>
</evidence>
<dbReference type="GO" id="GO:0019563">
    <property type="term" value="P:glycerol catabolic process"/>
    <property type="evidence" value="ECO:0007669"/>
    <property type="project" value="TreeGrafter"/>
</dbReference>
<dbReference type="Gene3D" id="3.30.420.40">
    <property type="match status" value="1"/>
</dbReference>
<dbReference type="InterPro" id="IPR043129">
    <property type="entry name" value="ATPase_NBD"/>
</dbReference>
<reference evidence="7" key="1">
    <citation type="submission" date="2019-08" db="EMBL/GenBank/DDBJ databases">
        <authorList>
            <person name="Kucharzyk K."/>
            <person name="Murdoch R.W."/>
            <person name="Higgins S."/>
            <person name="Loffler F."/>
        </authorList>
    </citation>
    <scope>NUCLEOTIDE SEQUENCE</scope>
</reference>
<dbReference type="Pfam" id="PF02782">
    <property type="entry name" value="FGGY_C"/>
    <property type="match status" value="1"/>
</dbReference>
<dbReference type="PANTHER" id="PTHR10196:SF69">
    <property type="entry name" value="GLYCEROL KINASE"/>
    <property type="match status" value="1"/>
</dbReference>